<protein>
    <recommendedName>
        <fullName evidence="7">Cerebellar degeneration-related protein 2-like</fullName>
    </recommendedName>
</protein>
<proteinExistence type="inferred from homology"/>
<keyword evidence="2 3" id="KW-0175">Coiled coil</keyword>
<keyword evidence="6" id="KW-1185">Reference proteome</keyword>
<dbReference type="OrthoDB" id="10059415at2759"/>
<sequence length="1007" mass="111665">MSGDLTRDSLGSRSNVKPSKPFCSLAYLAKSTIAVNGTNDIIGRSVNGQAAKNNNDNRNCTPNVAATAKVNDRGSPSLPTGAATEVEHQNVQSSTCPVINRHHDEKSEDCKEGHSRRATVAEVFGVINEEDRPLGSCDKVDGELRRPWQLANGANDRRIPSSLATAQHQHQHNGIAVEFGLPSLSKFNSIDCWDYTIELECLKGPQDLQLAAELGKTLLERNKELETLLKDHKHTIEEQEQEIVYLKKHTTALREVNDSRLKVYEQLEVGIQDLERANHRLLVENTADKKHIKTLGHNIETLEARTEELTKQLEETRQLLTAERRKNERLVSELGKAGGEANAIKLKPIVATNNADADAISAQPGYDANTSAPENCSFTFQSPAARNSTGISGIENDSSLDLSMVGGQEGNDEIIKLVSDFEATKKAYMAEQQRCGELEEQLVAIIQENQTLQTRIAQNSGTEEMKSMHDELSILDEVRQGQMCSRCLRSMDDRINDEQSSLAPTEECEEDEENSLLDLEGSRAGDNASEHSQAAYRSNMSIKVMPQHPDSLDLNVPGSPNPYRDLVEKYEALLEVQRSSIARKNTNGGMSLAEEFQSSGEFAQTQKLMLQAAHAVVAENCNTSTNGDAASSCNGSMNNDGKANTKVDKSRGRTPTEFSEAETSSSGYSDETSTKATQTDERPGYFLCSIGDGEDCKFSIYDDASPIDSRFRNRPEYRELFKEIFAVLKKAAENKEEGDKLPLLDDTHPVANTTQKVPPVTPANEELPIDFGDDSQSIISSAVSEQSFAMSECITKLERKTAKKHIIEKNQENKPPMAASIGQLSSPNAKQIVENGRVLTPLKREPLDYLAVGVGIKKKNRRKNRNFSSDRSESPLALPTPPRIFVASGKKRKDVRPYVESPMASTSNQFQTTPASSRASRSAPKYEWNGNSMIIYNRSLSGRVSREVDVSNIPYRPSTVSQDLHKLKKLDLSYAEVLRRADACKSHNQQQQQHYQQQPQRRRNHRH</sequence>
<dbReference type="KEGG" id="scac:106082428"/>
<feature type="region of interest" description="Disordered" evidence="4">
    <location>
        <begin position="497"/>
        <end position="516"/>
    </location>
</feature>
<feature type="compositionally biased region" description="Polar residues" evidence="4">
    <location>
        <begin position="903"/>
        <end position="914"/>
    </location>
</feature>
<evidence type="ECO:0000256" key="1">
    <source>
        <dbReference type="ARBA" id="ARBA00009019"/>
    </source>
</evidence>
<evidence type="ECO:0000256" key="4">
    <source>
        <dbReference type="SAM" id="MobiDB-lite"/>
    </source>
</evidence>
<feature type="compositionally biased region" description="Low complexity" evidence="4">
    <location>
        <begin position="987"/>
        <end position="999"/>
    </location>
</feature>
<dbReference type="PANTHER" id="PTHR19232:SF7">
    <property type="entry name" value="CENTROCORTIN, ISOFORM A"/>
    <property type="match status" value="1"/>
</dbReference>
<dbReference type="AlphaFoldDB" id="A0A1I8PI56"/>
<name>A0A1I8PI56_STOCA</name>
<evidence type="ECO:0000313" key="5">
    <source>
        <dbReference type="EnsemblMetazoa" id="SCAU008260-PA"/>
    </source>
</evidence>
<dbReference type="PANTHER" id="PTHR19232">
    <property type="entry name" value="CENTROCORTIN FAMILY MEMBER"/>
    <property type="match status" value="1"/>
</dbReference>
<evidence type="ECO:0000313" key="6">
    <source>
        <dbReference type="Proteomes" id="UP000095300"/>
    </source>
</evidence>
<dbReference type="VEuPathDB" id="VectorBase:SCAU008260"/>
<gene>
    <name evidence="5" type="primary">106082428</name>
</gene>
<evidence type="ECO:0008006" key="7">
    <source>
        <dbReference type="Google" id="ProtNLM"/>
    </source>
</evidence>
<comment type="similarity">
    <text evidence="1">Belongs to the CDR2 family.</text>
</comment>
<organism evidence="5 6">
    <name type="scientific">Stomoxys calcitrans</name>
    <name type="common">Stable fly</name>
    <name type="synonym">Conops calcitrans</name>
    <dbReference type="NCBI Taxonomy" id="35570"/>
    <lineage>
        <taxon>Eukaryota</taxon>
        <taxon>Metazoa</taxon>
        <taxon>Ecdysozoa</taxon>
        <taxon>Arthropoda</taxon>
        <taxon>Hexapoda</taxon>
        <taxon>Insecta</taxon>
        <taxon>Pterygota</taxon>
        <taxon>Neoptera</taxon>
        <taxon>Endopterygota</taxon>
        <taxon>Diptera</taxon>
        <taxon>Brachycera</taxon>
        <taxon>Muscomorpha</taxon>
        <taxon>Muscoidea</taxon>
        <taxon>Muscidae</taxon>
        <taxon>Stomoxys</taxon>
    </lineage>
</organism>
<accession>A0A1I8PI56</accession>
<feature type="compositionally biased region" description="Acidic residues" evidence="4">
    <location>
        <begin position="506"/>
        <end position="515"/>
    </location>
</feature>
<evidence type="ECO:0000256" key="3">
    <source>
        <dbReference type="SAM" id="Coils"/>
    </source>
</evidence>
<feature type="compositionally biased region" description="Polar residues" evidence="4">
    <location>
        <begin position="661"/>
        <end position="677"/>
    </location>
</feature>
<dbReference type="InterPro" id="IPR026079">
    <property type="entry name" value="CDR2"/>
</dbReference>
<dbReference type="EnsemblMetazoa" id="SCAU008260-RA">
    <property type="protein sequence ID" value="SCAU008260-PA"/>
    <property type="gene ID" value="SCAU008260"/>
</dbReference>
<evidence type="ECO:0000256" key="2">
    <source>
        <dbReference type="ARBA" id="ARBA00023054"/>
    </source>
</evidence>
<dbReference type="STRING" id="35570.A0A1I8PI56"/>
<feature type="compositionally biased region" description="Polar residues" evidence="4">
    <location>
        <begin position="629"/>
        <end position="642"/>
    </location>
</feature>
<feature type="region of interest" description="Disordered" evidence="4">
    <location>
        <begin position="860"/>
        <end position="924"/>
    </location>
</feature>
<feature type="region of interest" description="Disordered" evidence="4">
    <location>
        <begin position="629"/>
        <end position="680"/>
    </location>
</feature>
<dbReference type="Proteomes" id="UP000095300">
    <property type="component" value="Unassembled WGS sequence"/>
</dbReference>
<feature type="region of interest" description="Disordered" evidence="4">
    <location>
        <begin position="983"/>
        <end position="1007"/>
    </location>
</feature>
<feature type="coiled-coil region" evidence="3">
    <location>
        <begin position="222"/>
        <end position="333"/>
    </location>
</feature>
<reference evidence="5" key="1">
    <citation type="submission" date="2020-05" db="UniProtKB">
        <authorList>
            <consortium name="EnsemblMetazoa"/>
        </authorList>
    </citation>
    <scope>IDENTIFICATION</scope>
    <source>
        <strain evidence="5">USDA</strain>
    </source>
</reference>